<sequence>LEGMIKEQTTQISELLKKFGDIETEEDSKFKNGDIDDVVDDVLMTNKDGQPENSDDDDLVMAD</sequence>
<evidence type="ECO:0000313" key="2">
    <source>
        <dbReference type="Proteomes" id="UP000789570"/>
    </source>
</evidence>
<protein>
    <submittedName>
        <fullName evidence="1">1126_t:CDS:1</fullName>
    </submittedName>
</protein>
<accession>A0A9N9FJR1</accession>
<feature type="non-terminal residue" evidence="1">
    <location>
        <position position="1"/>
    </location>
</feature>
<keyword evidence="2" id="KW-1185">Reference proteome</keyword>
<proteinExistence type="predicted"/>
<dbReference type="EMBL" id="CAJVPQ010001217">
    <property type="protein sequence ID" value="CAG8539042.1"/>
    <property type="molecule type" value="Genomic_DNA"/>
</dbReference>
<organism evidence="1 2">
    <name type="scientific">Funneliformis caledonium</name>
    <dbReference type="NCBI Taxonomy" id="1117310"/>
    <lineage>
        <taxon>Eukaryota</taxon>
        <taxon>Fungi</taxon>
        <taxon>Fungi incertae sedis</taxon>
        <taxon>Mucoromycota</taxon>
        <taxon>Glomeromycotina</taxon>
        <taxon>Glomeromycetes</taxon>
        <taxon>Glomerales</taxon>
        <taxon>Glomeraceae</taxon>
        <taxon>Funneliformis</taxon>
    </lineage>
</organism>
<reference evidence="1" key="1">
    <citation type="submission" date="2021-06" db="EMBL/GenBank/DDBJ databases">
        <authorList>
            <person name="Kallberg Y."/>
            <person name="Tangrot J."/>
            <person name="Rosling A."/>
        </authorList>
    </citation>
    <scope>NUCLEOTIDE SEQUENCE</scope>
    <source>
        <strain evidence="1">UK204</strain>
    </source>
</reference>
<name>A0A9N9FJR1_9GLOM</name>
<dbReference type="Proteomes" id="UP000789570">
    <property type="component" value="Unassembled WGS sequence"/>
</dbReference>
<comment type="caution">
    <text evidence="1">The sequence shown here is derived from an EMBL/GenBank/DDBJ whole genome shotgun (WGS) entry which is preliminary data.</text>
</comment>
<gene>
    <name evidence="1" type="ORF">FCALED_LOCUS5548</name>
</gene>
<evidence type="ECO:0000313" key="1">
    <source>
        <dbReference type="EMBL" id="CAG8539042.1"/>
    </source>
</evidence>
<dbReference type="AlphaFoldDB" id="A0A9N9FJR1"/>